<protein>
    <submittedName>
        <fullName evidence="1">Uncharacterized protein</fullName>
    </submittedName>
</protein>
<dbReference type="Proteomes" id="UP000324800">
    <property type="component" value="Unassembled WGS sequence"/>
</dbReference>
<comment type="caution">
    <text evidence="1">The sequence shown here is derived from an EMBL/GenBank/DDBJ whole genome shotgun (WGS) entry which is preliminary data.</text>
</comment>
<feature type="non-terminal residue" evidence="1">
    <location>
        <position position="65"/>
    </location>
</feature>
<gene>
    <name evidence="1" type="ORF">EZS28_050476</name>
</gene>
<dbReference type="EMBL" id="SNRW01037083">
    <property type="protein sequence ID" value="KAA6353997.1"/>
    <property type="molecule type" value="Genomic_DNA"/>
</dbReference>
<reference evidence="1 2" key="1">
    <citation type="submission" date="2019-03" db="EMBL/GenBank/DDBJ databases">
        <title>Single cell metagenomics reveals metabolic interactions within the superorganism composed of flagellate Streblomastix strix and complex community of Bacteroidetes bacteria on its surface.</title>
        <authorList>
            <person name="Treitli S.C."/>
            <person name="Kolisko M."/>
            <person name="Husnik F."/>
            <person name="Keeling P."/>
            <person name="Hampl V."/>
        </authorList>
    </citation>
    <scope>NUCLEOTIDE SEQUENCE [LARGE SCALE GENOMIC DNA]</scope>
    <source>
        <strain evidence="1">ST1C</strain>
    </source>
</reference>
<dbReference type="AlphaFoldDB" id="A0A5J4T6W2"/>
<proteinExistence type="predicted"/>
<accession>A0A5J4T6W2</accession>
<evidence type="ECO:0000313" key="1">
    <source>
        <dbReference type="EMBL" id="KAA6353997.1"/>
    </source>
</evidence>
<evidence type="ECO:0000313" key="2">
    <source>
        <dbReference type="Proteomes" id="UP000324800"/>
    </source>
</evidence>
<sequence length="65" mass="7788">MLQEWLCQWLREYIKLNENKPLDDELTEVLLVITERGALITRRQQENDFSDIFKKTNLLGLLIIL</sequence>
<organism evidence="1 2">
    <name type="scientific">Streblomastix strix</name>
    <dbReference type="NCBI Taxonomy" id="222440"/>
    <lineage>
        <taxon>Eukaryota</taxon>
        <taxon>Metamonada</taxon>
        <taxon>Preaxostyla</taxon>
        <taxon>Oxymonadida</taxon>
        <taxon>Streblomastigidae</taxon>
        <taxon>Streblomastix</taxon>
    </lineage>
</organism>
<name>A0A5J4T6W2_9EUKA</name>